<feature type="region of interest" description="Disordered" evidence="1">
    <location>
        <begin position="292"/>
        <end position="474"/>
    </location>
</feature>
<sequence length="474" mass="51889">MASSRPPLRGSCKDETKGLANSSNSTSGWTFFPPLPNTGETDIPNPVSHSAATTQLQPERDNIQQRRHAEVKNRPANARLTDQTSSPVTFPTVDKRPTNIQTSARANEDSHKHSQGLGIHPGELNRDTAGKCRMDDLPQAQKSCSEARNTSQHKTQNPAFSRGHQSPSPELPRISSGPSLAQSFESVLPQDLATQLTHSSMQDHTALDGPDPFSKREAHPAWEQSAESFSDLSLGYLSKERASSIGDGATSLPTIPEAPYEDIRKTTEQTDHIVYGNTRRNSRQVIGQTFVPTDAAHINMPKQKLEDSPISKSESYYRSDSRSSSQTYSSSASERYTDESSSFISQSAGPKPCLDSQSESISSTYPLGDARRSGHLEDKCKDPVYPKRGSGPSYVENMTSHHIPQIQAQKPPNSAKPQPAHIPSQTTTQTQSKPADNAPVSHLRKDLLPPWAITQAEVRRSDDAERAGRPRDSK</sequence>
<feature type="compositionally biased region" description="Basic and acidic residues" evidence="1">
    <location>
        <begin position="58"/>
        <end position="73"/>
    </location>
</feature>
<comment type="caution">
    <text evidence="2">The sequence shown here is derived from an EMBL/GenBank/DDBJ whole genome shotgun (WGS) entry which is preliminary data.</text>
</comment>
<dbReference type="EMBL" id="BAUL01000167">
    <property type="protein sequence ID" value="GAD96510.1"/>
    <property type="molecule type" value="Genomic_DNA"/>
</dbReference>
<feature type="compositionally biased region" description="Basic and acidic residues" evidence="1">
    <location>
        <begin position="123"/>
        <end position="136"/>
    </location>
</feature>
<name>V5I1F3_BYSSN</name>
<feature type="compositionally biased region" description="Polar residues" evidence="1">
    <location>
        <begin position="19"/>
        <end position="29"/>
    </location>
</feature>
<feature type="region of interest" description="Disordered" evidence="1">
    <location>
        <begin position="1"/>
        <end position="179"/>
    </location>
</feature>
<dbReference type="AlphaFoldDB" id="V5I1F3"/>
<dbReference type="Proteomes" id="UP000018001">
    <property type="component" value="Unassembled WGS sequence"/>
</dbReference>
<accession>V5I1F3</accession>
<feature type="compositionally biased region" description="Polar residues" evidence="1">
    <location>
        <begin position="355"/>
        <end position="365"/>
    </location>
</feature>
<feature type="region of interest" description="Disordered" evidence="1">
    <location>
        <begin position="199"/>
        <end position="224"/>
    </location>
</feature>
<dbReference type="HOGENOM" id="CLU_576168_0_0_1"/>
<dbReference type="OrthoDB" id="10528607at2759"/>
<feature type="compositionally biased region" description="Basic and acidic residues" evidence="1">
    <location>
        <begin position="303"/>
        <end position="321"/>
    </location>
</feature>
<feature type="compositionally biased region" description="Polar residues" evidence="1">
    <location>
        <begin position="140"/>
        <end position="168"/>
    </location>
</feature>
<protein>
    <submittedName>
        <fullName evidence="2">Uncharacterized protein</fullName>
    </submittedName>
</protein>
<evidence type="ECO:0000313" key="2">
    <source>
        <dbReference type="EMBL" id="GAD96510.1"/>
    </source>
</evidence>
<dbReference type="InParanoid" id="V5I1F3"/>
<feature type="compositionally biased region" description="Polar residues" evidence="1">
    <location>
        <begin position="339"/>
        <end position="348"/>
    </location>
</feature>
<evidence type="ECO:0000256" key="1">
    <source>
        <dbReference type="SAM" id="MobiDB-lite"/>
    </source>
</evidence>
<feature type="compositionally biased region" description="Polar residues" evidence="1">
    <location>
        <begin position="396"/>
        <end position="416"/>
    </location>
</feature>
<feature type="compositionally biased region" description="Polar residues" evidence="1">
    <location>
        <begin position="47"/>
        <end position="57"/>
    </location>
</feature>
<reference evidence="3" key="1">
    <citation type="journal article" date="2014" name="Genome Announc.">
        <title>Draft genome sequence of the formaldehyde-resistant fungus Byssochlamys spectabilis No. 5 (anamorph Paecilomyces variotii No. 5) (NBRC109023).</title>
        <authorList>
            <person name="Oka T."/>
            <person name="Ekino K."/>
            <person name="Fukuda K."/>
            <person name="Nomura Y."/>
        </authorList>
    </citation>
    <scope>NUCLEOTIDE SEQUENCE [LARGE SCALE GENOMIC DNA]</scope>
    <source>
        <strain evidence="3">No. 5 / NBRC 109023</strain>
    </source>
</reference>
<evidence type="ECO:0000313" key="3">
    <source>
        <dbReference type="Proteomes" id="UP000018001"/>
    </source>
</evidence>
<gene>
    <name evidence="2" type="ORF">PVAR5_5166</name>
</gene>
<proteinExistence type="predicted"/>
<keyword evidence="3" id="KW-1185">Reference proteome</keyword>
<feature type="compositionally biased region" description="Polar residues" evidence="1">
    <location>
        <begin position="80"/>
        <end position="89"/>
    </location>
</feature>
<feature type="compositionally biased region" description="Basic and acidic residues" evidence="1">
    <location>
        <begin position="457"/>
        <end position="474"/>
    </location>
</feature>
<feature type="compositionally biased region" description="Low complexity" evidence="1">
    <location>
        <begin position="322"/>
        <end position="334"/>
    </location>
</feature>
<feature type="compositionally biased region" description="Basic and acidic residues" evidence="1">
    <location>
        <begin position="369"/>
        <end position="385"/>
    </location>
</feature>
<organism evidence="2 3">
    <name type="scientific">Byssochlamys spectabilis (strain No. 5 / NBRC 109023)</name>
    <name type="common">Paecilomyces variotii</name>
    <dbReference type="NCBI Taxonomy" id="1356009"/>
    <lineage>
        <taxon>Eukaryota</taxon>
        <taxon>Fungi</taxon>
        <taxon>Dikarya</taxon>
        <taxon>Ascomycota</taxon>
        <taxon>Pezizomycotina</taxon>
        <taxon>Eurotiomycetes</taxon>
        <taxon>Eurotiomycetidae</taxon>
        <taxon>Eurotiales</taxon>
        <taxon>Thermoascaceae</taxon>
        <taxon>Paecilomyces</taxon>
    </lineage>
</organism>